<comment type="subcellular location">
    <subcellularLocation>
        <location evidence="1">Membrane</location>
        <topology evidence="1">Multi-pass membrane protein</topology>
    </subcellularLocation>
</comment>
<keyword evidence="3 6" id="KW-0812">Transmembrane</keyword>
<organism evidence="8 9">
    <name type="scientific">Dunaliella salina</name>
    <name type="common">Green alga</name>
    <name type="synonym">Protococcus salinus</name>
    <dbReference type="NCBI Taxonomy" id="3046"/>
    <lineage>
        <taxon>Eukaryota</taxon>
        <taxon>Viridiplantae</taxon>
        <taxon>Chlorophyta</taxon>
        <taxon>core chlorophytes</taxon>
        <taxon>Chlorophyceae</taxon>
        <taxon>CS clade</taxon>
        <taxon>Chlamydomonadales</taxon>
        <taxon>Dunaliellaceae</taxon>
        <taxon>Dunaliella</taxon>
    </lineage>
</organism>
<sequence length="299" mass="33517">MHCGLSIISAVSFGEQLAQNTEGELTAVHVVFTNAISGIIQTFIGGQPLAIMLAQQPIVTIMSFQYTFIKERDDLDRSMFLPWVAWTGIFAALFLILMSIFGVCRFIYRYTRLSEETFGMLIAVLFLQQAVVGMISEFRRASRYARAGGIRGSMRDPDMFRREDEDLAILCNGLWALILFVGMVSTSLMVDKAREWRFGTLMLRALLADYGVPFMVVIWTALSYALQSNGNHRNVPSEIPRRVTTPLLWQVTDTWHVTKRMAELPGPLIAAALIPAVIIATLFWFDHGVSIKLGMPKVG</sequence>
<dbReference type="Pfam" id="PF00955">
    <property type="entry name" value="HCO3_cotransp"/>
    <property type="match status" value="2"/>
</dbReference>
<evidence type="ECO:0000313" key="9">
    <source>
        <dbReference type="Proteomes" id="UP000815325"/>
    </source>
</evidence>
<comment type="similarity">
    <text evidence="2">Belongs to the anion exchanger (TC 2.A.31.3) family.</text>
</comment>
<dbReference type="PANTHER" id="PTHR11453:SF82">
    <property type="entry name" value="BORON TRANSPORTER 1"/>
    <property type="match status" value="1"/>
</dbReference>
<feature type="transmembrane region" description="Helical" evidence="6">
    <location>
        <begin position="167"/>
        <end position="190"/>
    </location>
</feature>
<keyword evidence="4 6" id="KW-1133">Transmembrane helix</keyword>
<reference evidence="8" key="1">
    <citation type="submission" date="2017-08" db="EMBL/GenBank/DDBJ databases">
        <authorList>
            <person name="Polle J.E."/>
            <person name="Barry K."/>
            <person name="Cushman J."/>
            <person name="Schmutz J."/>
            <person name="Tran D."/>
            <person name="Hathwaick L.T."/>
            <person name="Yim W.C."/>
            <person name="Jenkins J."/>
            <person name="Mckie-Krisberg Z.M."/>
            <person name="Prochnik S."/>
            <person name="Lindquist E."/>
            <person name="Dockter R.B."/>
            <person name="Adam C."/>
            <person name="Molina H."/>
            <person name="Bunkerborg J."/>
            <person name="Jin E."/>
            <person name="Buchheim M."/>
            <person name="Magnuson J."/>
        </authorList>
    </citation>
    <scope>NUCLEOTIDE SEQUENCE</scope>
    <source>
        <strain evidence="8">CCAP 19/18</strain>
    </source>
</reference>
<feature type="domain" description="Bicarbonate transporter-like transmembrane" evidence="7">
    <location>
        <begin position="174"/>
        <end position="290"/>
    </location>
</feature>
<evidence type="ECO:0000256" key="1">
    <source>
        <dbReference type="ARBA" id="ARBA00004141"/>
    </source>
</evidence>
<dbReference type="InterPro" id="IPR011531">
    <property type="entry name" value="HCO3_transpt-like_TM_dom"/>
</dbReference>
<evidence type="ECO:0000256" key="6">
    <source>
        <dbReference type="SAM" id="Phobius"/>
    </source>
</evidence>
<feature type="transmembrane region" description="Helical" evidence="6">
    <location>
        <begin position="264"/>
        <end position="285"/>
    </location>
</feature>
<feature type="domain" description="Bicarbonate transporter-like transmembrane" evidence="7">
    <location>
        <begin position="7"/>
        <end position="140"/>
    </location>
</feature>
<feature type="transmembrane region" description="Helical" evidence="6">
    <location>
        <begin position="202"/>
        <end position="226"/>
    </location>
</feature>
<evidence type="ECO:0000256" key="5">
    <source>
        <dbReference type="ARBA" id="ARBA00023136"/>
    </source>
</evidence>
<evidence type="ECO:0000256" key="4">
    <source>
        <dbReference type="ARBA" id="ARBA00022989"/>
    </source>
</evidence>
<accession>A0ABQ7GAY1</accession>
<name>A0ABQ7GAY1_DUNSA</name>
<keyword evidence="5 6" id="KW-0472">Membrane</keyword>
<evidence type="ECO:0000313" key="8">
    <source>
        <dbReference type="EMBL" id="KAF5831759.1"/>
    </source>
</evidence>
<feature type="transmembrane region" description="Helical" evidence="6">
    <location>
        <begin position="83"/>
        <end position="106"/>
    </location>
</feature>
<keyword evidence="9" id="KW-1185">Reference proteome</keyword>
<dbReference type="Proteomes" id="UP000815325">
    <property type="component" value="Unassembled WGS sequence"/>
</dbReference>
<gene>
    <name evidence="8" type="ORF">DUNSADRAFT_12628</name>
</gene>
<evidence type="ECO:0000259" key="7">
    <source>
        <dbReference type="Pfam" id="PF00955"/>
    </source>
</evidence>
<protein>
    <recommendedName>
        <fullName evidence="7">Bicarbonate transporter-like transmembrane domain-containing protein</fullName>
    </recommendedName>
</protein>
<evidence type="ECO:0000256" key="3">
    <source>
        <dbReference type="ARBA" id="ARBA00022692"/>
    </source>
</evidence>
<dbReference type="EMBL" id="MU069924">
    <property type="protein sequence ID" value="KAF5831759.1"/>
    <property type="molecule type" value="Genomic_DNA"/>
</dbReference>
<comment type="caution">
    <text evidence="8">The sequence shown here is derived from an EMBL/GenBank/DDBJ whole genome shotgun (WGS) entry which is preliminary data.</text>
</comment>
<dbReference type="InterPro" id="IPR003020">
    <property type="entry name" value="HCO3_transpt_euk"/>
</dbReference>
<proteinExistence type="inferred from homology"/>
<evidence type="ECO:0000256" key="2">
    <source>
        <dbReference type="ARBA" id="ARBA00006262"/>
    </source>
</evidence>
<dbReference type="PANTHER" id="PTHR11453">
    <property type="entry name" value="ANION EXCHANGE PROTEIN"/>
    <property type="match status" value="1"/>
</dbReference>
<feature type="transmembrane region" description="Helical" evidence="6">
    <location>
        <begin position="118"/>
        <end position="136"/>
    </location>
</feature>